<reference evidence="2" key="2">
    <citation type="journal article" date="2023" name="Int. J. Mol. Sci.">
        <title>De Novo Assembly and Annotation of 11 Diverse Shrub Willow (Salix) Genomes Reveals Novel Gene Organization in Sex-Linked Regions.</title>
        <authorList>
            <person name="Hyden B."/>
            <person name="Feng K."/>
            <person name="Yates T.B."/>
            <person name="Jawdy S."/>
            <person name="Cereghino C."/>
            <person name="Smart L.B."/>
            <person name="Muchero W."/>
        </authorList>
    </citation>
    <scope>NUCLEOTIDE SEQUENCE</scope>
    <source>
        <tissue evidence="2">Shoot tip</tissue>
    </source>
</reference>
<reference evidence="2" key="1">
    <citation type="submission" date="2022-11" db="EMBL/GenBank/DDBJ databases">
        <authorList>
            <person name="Hyden B.L."/>
            <person name="Feng K."/>
            <person name="Yates T."/>
            <person name="Jawdy S."/>
            <person name="Smart L.B."/>
            <person name="Muchero W."/>
        </authorList>
    </citation>
    <scope>NUCLEOTIDE SEQUENCE</scope>
    <source>
        <tissue evidence="2">Shoot tip</tissue>
    </source>
</reference>
<feature type="compositionally biased region" description="Basic and acidic residues" evidence="1">
    <location>
        <begin position="43"/>
        <end position="54"/>
    </location>
</feature>
<keyword evidence="3" id="KW-1185">Reference proteome</keyword>
<evidence type="ECO:0000256" key="1">
    <source>
        <dbReference type="SAM" id="MobiDB-lite"/>
    </source>
</evidence>
<dbReference type="AlphaFoldDB" id="A0A9Q1A7V9"/>
<protein>
    <submittedName>
        <fullName evidence="2">Uncharacterized protein</fullName>
    </submittedName>
</protein>
<gene>
    <name evidence="2" type="ORF">OIU79_025853</name>
</gene>
<name>A0A9Q1A7V9_SALPP</name>
<feature type="compositionally biased region" description="Polar residues" evidence="1">
    <location>
        <begin position="55"/>
        <end position="64"/>
    </location>
</feature>
<evidence type="ECO:0000313" key="2">
    <source>
        <dbReference type="EMBL" id="KAJ6761099.1"/>
    </source>
</evidence>
<feature type="compositionally biased region" description="Polar residues" evidence="1">
    <location>
        <begin position="25"/>
        <end position="42"/>
    </location>
</feature>
<dbReference type="Proteomes" id="UP001151532">
    <property type="component" value="Chromosome 15Z"/>
</dbReference>
<accession>A0A9Q1A7V9</accession>
<feature type="region of interest" description="Disordered" evidence="1">
    <location>
        <begin position="25"/>
        <end position="64"/>
    </location>
</feature>
<evidence type="ECO:0000313" key="3">
    <source>
        <dbReference type="Proteomes" id="UP001151532"/>
    </source>
</evidence>
<proteinExistence type="predicted"/>
<organism evidence="2 3">
    <name type="scientific">Salix purpurea</name>
    <name type="common">Purple osier willow</name>
    <dbReference type="NCBI Taxonomy" id="77065"/>
    <lineage>
        <taxon>Eukaryota</taxon>
        <taxon>Viridiplantae</taxon>
        <taxon>Streptophyta</taxon>
        <taxon>Embryophyta</taxon>
        <taxon>Tracheophyta</taxon>
        <taxon>Spermatophyta</taxon>
        <taxon>Magnoliopsida</taxon>
        <taxon>eudicotyledons</taxon>
        <taxon>Gunneridae</taxon>
        <taxon>Pentapetalae</taxon>
        <taxon>rosids</taxon>
        <taxon>fabids</taxon>
        <taxon>Malpighiales</taxon>
        <taxon>Salicaceae</taxon>
        <taxon>Saliceae</taxon>
        <taxon>Salix</taxon>
    </lineage>
</organism>
<sequence length="130" mass="14556">MVARQTVRTESSSLHSIDMEIQIMSTTENTSPNVQPNTTSSMKKTELENVHRNPNESSDPIISNQNACGKYPSSHLCMALHEQCYQESSSSSSSPTFLTTLKYYLNSKLFLTSGFIFIETAMGFQWSCNI</sequence>
<dbReference type="EMBL" id="JAPFFK010000006">
    <property type="protein sequence ID" value="KAJ6761099.1"/>
    <property type="molecule type" value="Genomic_DNA"/>
</dbReference>
<comment type="caution">
    <text evidence="2">The sequence shown here is derived from an EMBL/GenBank/DDBJ whole genome shotgun (WGS) entry which is preliminary data.</text>
</comment>